<dbReference type="Gene3D" id="3.40.309.10">
    <property type="entry name" value="Aldehyde Dehydrogenase, Chain A, domain 2"/>
    <property type="match status" value="1"/>
</dbReference>
<protein>
    <recommendedName>
        <fullName evidence="4">Aldehyde dehydrogenase domain-containing protein</fullName>
    </recommendedName>
</protein>
<dbReference type="InterPro" id="IPR029510">
    <property type="entry name" value="Ald_DH_CS_GLU"/>
</dbReference>
<dbReference type="RefSeq" id="XP_015466903.1">
    <property type="nucleotide sequence ID" value="XM_015612279.1"/>
</dbReference>
<dbReference type="PANTHER" id="PTHR43353">
    <property type="entry name" value="SUCCINATE-SEMIALDEHYDE DEHYDROGENASE, MITOCHONDRIAL"/>
    <property type="match status" value="1"/>
</dbReference>
<evidence type="ECO:0000256" key="1">
    <source>
        <dbReference type="ARBA" id="ARBA00023002"/>
    </source>
</evidence>
<comment type="similarity">
    <text evidence="3">Belongs to the aldehyde dehydrogenase family.</text>
</comment>
<dbReference type="GO" id="GO:0004777">
    <property type="term" value="F:succinate-semialdehyde dehydrogenase (NAD+) activity"/>
    <property type="evidence" value="ECO:0007669"/>
    <property type="project" value="TreeGrafter"/>
</dbReference>
<keyword evidence="1 3" id="KW-0560">Oxidoreductase</keyword>
<evidence type="ECO:0000259" key="4">
    <source>
        <dbReference type="Pfam" id="PF00171"/>
    </source>
</evidence>
<evidence type="ECO:0000313" key="5">
    <source>
        <dbReference type="EMBL" id="KSA00801.1"/>
    </source>
</evidence>
<dbReference type="OrthoDB" id="310895at2759"/>
<evidence type="ECO:0000256" key="2">
    <source>
        <dbReference type="PROSITE-ProRule" id="PRU10007"/>
    </source>
</evidence>
<dbReference type="PANTHER" id="PTHR43353:SF6">
    <property type="entry name" value="CYTOPLASMIC ALDEHYDE DEHYDROGENASE (EUROFUNG)"/>
    <property type="match status" value="1"/>
</dbReference>
<reference evidence="5 6" key="1">
    <citation type="submission" date="2015-11" db="EMBL/GenBank/DDBJ databases">
        <title>The genome of Debaryomyces fabryi.</title>
        <authorList>
            <person name="Tafer H."/>
            <person name="Lopandic K."/>
        </authorList>
    </citation>
    <scope>NUCLEOTIDE SEQUENCE [LARGE SCALE GENOMIC DNA]</scope>
    <source>
        <strain evidence="5 6">CBS 789</strain>
    </source>
</reference>
<dbReference type="PROSITE" id="PS00687">
    <property type="entry name" value="ALDEHYDE_DEHYDR_GLU"/>
    <property type="match status" value="1"/>
</dbReference>
<dbReference type="GO" id="GO:0009450">
    <property type="term" value="P:gamma-aminobutyric acid catabolic process"/>
    <property type="evidence" value="ECO:0007669"/>
    <property type="project" value="TreeGrafter"/>
</dbReference>
<dbReference type="Pfam" id="PF00171">
    <property type="entry name" value="Aldedh"/>
    <property type="match status" value="1"/>
</dbReference>
<comment type="caution">
    <text evidence="5">The sequence shown here is derived from an EMBL/GenBank/DDBJ whole genome shotgun (WGS) entry which is preliminary data.</text>
</comment>
<dbReference type="EMBL" id="LMYN01000074">
    <property type="protein sequence ID" value="KSA00801.1"/>
    <property type="molecule type" value="Genomic_DNA"/>
</dbReference>
<dbReference type="SUPFAM" id="SSF53720">
    <property type="entry name" value="ALDH-like"/>
    <property type="match status" value="1"/>
</dbReference>
<dbReference type="InterPro" id="IPR016163">
    <property type="entry name" value="Ald_DH_C"/>
</dbReference>
<evidence type="ECO:0000313" key="6">
    <source>
        <dbReference type="Proteomes" id="UP000054251"/>
    </source>
</evidence>
<feature type="active site" evidence="2">
    <location>
        <position position="161"/>
    </location>
</feature>
<dbReference type="InterPro" id="IPR015590">
    <property type="entry name" value="Aldehyde_DH_dom"/>
</dbReference>
<dbReference type="InterPro" id="IPR016162">
    <property type="entry name" value="Ald_DH_N"/>
</dbReference>
<evidence type="ECO:0000256" key="3">
    <source>
        <dbReference type="RuleBase" id="RU003345"/>
    </source>
</evidence>
<dbReference type="InterPro" id="IPR016161">
    <property type="entry name" value="Ald_DH/histidinol_DH"/>
</dbReference>
<dbReference type="InterPro" id="IPR050740">
    <property type="entry name" value="Aldehyde_DH_Superfamily"/>
</dbReference>
<proteinExistence type="inferred from homology"/>
<dbReference type="GeneID" id="26840459"/>
<gene>
    <name evidence="5" type="ORF">AC631_03450</name>
</gene>
<dbReference type="Gene3D" id="3.40.605.10">
    <property type="entry name" value="Aldehyde Dehydrogenase, Chain A, domain 1"/>
    <property type="match status" value="1"/>
</dbReference>
<keyword evidence="6" id="KW-1185">Reference proteome</keyword>
<sequence>MGLSTWFANFNVDTSLGIIQECAANVSVPLGSIPQTLNGQPYAMVLNEPLGPILSIAPWNAPVILCIRAIAGPVAAGCSVVLKTSEQSPLIHFELAKLFSDAGVPAGLVNSINHSSETAAKITETLVSSTYIKKITFTGSSQVGKIIASMAAKSLKPILLELGGKSAAIVTESANIDEAAEKILNSAFAHNGQICMSTERVYVVNEIYDKFMEAISNSFIKFTSTKISLPQRSTKQAAKIESLLSNALEGHEEAFCGKILRNDAYIEPLILRDVSEGKEIYDTETFGPVFYINKVSNINEAIQKVNKSRYGLSTAIWCSDILTALEISRNIDSGAIHINGNTVHDEPTLPHGGVKESGYGRFNSLWGLREFQYTKTITMSK</sequence>
<dbReference type="Proteomes" id="UP000054251">
    <property type="component" value="Unassembled WGS sequence"/>
</dbReference>
<feature type="domain" description="Aldehyde dehydrogenase" evidence="4">
    <location>
        <begin position="2"/>
        <end position="377"/>
    </location>
</feature>
<accession>A0A0V1PX31</accession>
<dbReference type="AlphaFoldDB" id="A0A0V1PX31"/>
<organism evidence="5 6">
    <name type="scientific">Debaryomyces fabryi</name>
    <dbReference type="NCBI Taxonomy" id="58627"/>
    <lineage>
        <taxon>Eukaryota</taxon>
        <taxon>Fungi</taxon>
        <taxon>Dikarya</taxon>
        <taxon>Ascomycota</taxon>
        <taxon>Saccharomycotina</taxon>
        <taxon>Pichiomycetes</taxon>
        <taxon>Debaryomycetaceae</taxon>
        <taxon>Debaryomyces</taxon>
    </lineage>
</organism>
<name>A0A0V1PX31_9ASCO</name>